<evidence type="ECO:0000256" key="1">
    <source>
        <dbReference type="SAM" id="MobiDB-lite"/>
    </source>
</evidence>
<dbReference type="Proteomes" id="UP000250235">
    <property type="component" value="Unassembled WGS sequence"/>
</dbReference>
<gene>
    <name evidence="2" type="ORF">F511_31275</name>
</gene>
<accession>A0A2Z7B7Z6</accession>
<reference evidence="2 3" key="1">
    <citation type="journal article" date="2015" name="Proc. Natl. Acad. Sci. U.S.A.">
        <title>The resurrection genome of Boea hygrometrica: A blueprint for survival of dehydration.</title>
        <authorList>
            <person name="Xiao L."/>
            <person name="Yang G."/>
            <person name="Zhang L."/>
            <person name="Yang X."/>
            <person name="Zhao S."/>
            <person name="Ji Z."/>
            <person name="Zhou Q."/>
            <person name="Hu M."/>
            <person name="Wang Y."/>
            <person name="Chen M."/>
            <person name="Xu Y."/>
            <person name="Jin H."/>
            <person name="Xiao X."/>
            <person name="Hu G."/>
            <person name="Bao F."/>
            <person name="Hu Y."/>
            <person name="Wan P."/>
            <person name="Li L."/>
            <person name="Deng X."/>
            <person name="Kuang T."/>
            <person name="Xiang C."/>
            <person name="Zhu J.K."/>
            <person name="Oliver M.J."/>
            <person name="He Y."/>
        </authorList>
    </citation>
    <scope>NUCLEOTIDE SEQUENCE [LARGE SCALE GENOMIC DNA]</scope>
    <source>
        <strain evidence="3">cv. XS01</strain>
    </source>
</reference>
<keyword evidence="3" id="KW-1185">Reference proteome</keyword>
<dbReference type="OrthoDB" id="2011474at2759"/>
<evidence type="ECO:0000313" key="3">
    <source>
        <dbReference type="Proteomes" id="UP000250235"/>
    </source>
</evidence>
<dbReference type="EMBL" id="KV010208">
    <property type="protein sequence ID" value="KZV27997.1"/>
    <property type="molecule type" value="Genomic_DNA"/>
</dbReference>
<name>A0A2Z7B7Z6_9LAMI</name>
<protein>
    <recommendedName>
        <fullName evidence="4">Dystroglycan-like</fullName>
    </recommendedName>
</protein>
<feature type="compositionally biased region" description="Basic and acidic residues" evidence="1">
    <location>
        <begin position="414"/>
        <end position="424"/>
    </location>
</feature>
<evidence type="ECO:0008006" key="4">
    <source>
        <dbReference type="Google" id="ProtNLM"/>
    </source>
</evidence>
<organism evidence="2 3">
    <name type="scientific">Dorcoceras hygrometricum</name>
    <dbReference type="NCBI Taxonomy" id="472368"/>
    <lineage>
        <taxon>Eukaryota</taxon>
        <taxon>Viridiplantae</taxon>
        <taxon>Streptophyta</taxon>
        <taxon>Embryophyta</taxon>
        <taxon>Tracheophyta</taxon>
        <taxon>Spermatophyta</taxon>
        <taxon>Magnoliopsida</taxon>
        <taxon>eudicotyledons</taxon>
        <taxon>Gunneridae</taxon>
        <taxon>Pentapetalae</taxon>
        <taxon>asterids</taxon>
        <taxon>lamiids</taxon>
        <taxon>Lamiales</taxon>
        <taxon>Gesneriaceae</taxon>
        <taxon>Didymocarpoideae</taxon>
        <taxon>Trichosporeae</taxon>
        <taxon>Loxocarpinae</taxon>
        <taxon>Dorcoceras</taxon>
    </lineage>
</organism>
<proteinExistence type="predicted"/>
<evidence type="ECO:0000313" key="2">
    <source>
        <dbReference type="EMBL" id="KZV27997.1"/>
    </source>
</evidence>
<dbReference type="AlphaFoldDB" id="A0A2Z7B7Z6"/>
<feature type="region of interest" description="Disordered" evidence="1">
    <location>
        <begin position="374"/>
        <end position="436"/>
    </location>
</feature>
<sequence>MASSLISSSHHIDFDSVFGIDDTVLVQMFETLIATGLKEFWGCPAVFYEAALTEFFENSSVRDGVVVSTIRGTAIEISENFFSMTFGLPTDGLTDFLEAPKDLVFYARSLFSVSKEQVSISCLKKEMKIQYRLLSDILAKTLYVKAGSFDAVTRDRFMLMTAITFDVKVNWSSLIFCVLQDIVTPGSRQAKGFAIQICVLLKNVPGLVLGESRAFPASRVLTKKTIHRYVTINEKVGMEETADAPMVKKTPAKKTVSTKRPVGDEALITLIQGARQEGRTIDDVQTLRFNEFRKGVLANNASVAADLMDVKKALREINAKVDVVSARLDDVKKDVEATKEAISHQLLDFQAQAQANHNIITGLLRELVNYINRGGNDKKGEGSSRGPQPPPDNKNRESGNAGGDAARSIVERLISADRERERSRGNRTGSYKRRRY</sequence>